<reference evidence="3 4" key="1">
    <citation type="journal article" date="2013" name="Environ. Microbiol.">
        <title>Genome analysis of Chitinivibrio alkaliphilus gen. nov., sp. nov., a novel extremely haloalkaliphilic anaerobic chitinolytic bacterium from the candidate phylum Termite Group 3.</title>
        <authorList>
            <person name="Sorokin D.Y."/>
            <person name="Gumerov V.M."/>
            <person name="Rakitin A.L."/>
            <person name="Beletsky A.V."/>
            <person name="Damste J.S."/>
            <person name="Muyzer G."/>
            <person name="Mardanov A.V."/>
            <person name="Ravin N.V."/>
        </authorList>
    </citation>
    <scope>NUCLEOTIDE SEQUENCE [LARGE SCALE GENOMIC DNA]</scope>
    <source>
        <strain evidence="3 4">ACht1</strain>
    </source>
</reference>
<dbReference type="PANTHER" id="PTHR33619">
    <property type="entry name" value="POLYSACCHARIDE EXPORT PROTEIN GFCE-RELATED"/>
    <property type="match status" value="1"/>
</dbReference>
<dbReference type="STRING" id="1313304.CALK_1744"/>
<feature type="signal peptide" evidence="1">
    <location>
        <begin position="1"/>
        <end position="19"/>
    </location>
</feature>
<comment type="caution">
    <text evidence="3">The sequence shown here is derived from an EMBL/GenBank/DDBJ whole genome shotgun (WGS) entry which is preliminary data.</text>
</comment>
<dbReference type="Pfam" id="PF10531">
    <property type="entry name" value="SLBB"/>
    <property type="match status" value="3"/>
</dbReference>
<keyword evidence="4" id="KW-1185">Reference proteome</keyword>
<dbReference type="RefSeq" id="WP_022637179.1">
    <property type="nucleotide sequence ID" value="NZ_ASJR01000014.1"/>
</dbReference>
<dbReference type="AlphaFoldDB" id="U7D4G7"/>
<evidence type="ECO:0000259" key="2">
    <source>
        <dbReference type="Pfam" id="PF10531"/>
    </source>
</evidence>
<dbReference type="InterPro" id="IPR019554">
    <property type="entry name" value="Soluble_ligand-bd"/>
</dbReference>
<dbReference type="InterPro" id="IPR049712">
    <property type="entry name" value="Poly_export"/>
</dbReference>
<dbReference type="OrthoDB" id="9808948at2"/>
<name>U7D4G7_9BACT</name>
<dbReference type="eggNOG" id="COG1596">
    <property type="taxonomic scope" value="Bacteria"/>
</dbReference>
<gene>
    <name evidence="3" type="ORF">CALK_1744</name>
</gene>
<feature type="domain" description="Soluble ligand binding" evidence="2">
    <location>
        <begin position="305"/>
        <end position="347"/>
    </location>
</feature>
<evidence type="ECO:0000256" key="1">
    <source>
        <dbReference type="SAM" id="SignalP"/>
    </source>
</evidence>
<dbReference type="Gene3D" id="3.10.560.10">
    <property type="entry name" value="Outer membrane lipoprotein wza domain like"/>
    <property type="match status" value="3"/>
</dbReference>
<feature type="chain" id="PRO_5004680616" description="Soluble ligand binding domain-containing protein" evidence="1">
    <location>
        <begin position="20"/>
        <end position="409"/>
    </location>
</feature>
<dbReference type="PANTHER" id="PTHR33619:SF3">
    <property type="entry name" value="POLYSACCHARIDE EXPORT PROTEIN GFCE-RELATED"/>
    <property type="match status" value="1"/>
</dbReference>
<dbReference type="Proteomes" id="UP000017148">
    <property type="component" value="Unassembled WGS sequence"/>
</dbReference>
<keyword evidence="1" id="KW-0732">Signal</keyword>
<accession>U7D4G7</accession>
<organism evidence="3 4">
    <name type="scientific">Chitinivibrio alkaliphilus ACht1</name>
    <dbReference type="NCBI Taxonomy" id="1313304"/>
    <lineage>
        <taxon>Bacteria</taxon>
        <taxon>Pseudomonadati</taxon>
        <taxon>Fibrobacterota</taxon>
        <taxon>Chitinivibrionia</taxon>
        <taxon>Chitinivibrionales</taxon>
        <taxon>Chitinivibrionaceae</taxon>
        <taxon>Chitinivibrio</taxon>
    </lineage>
</organism>
<dbReference type="EMBL" id="ASJR01000014">
    <property type="protein sequence ID" value="ERP31394.1"/>
    <property type="molecule type" value="Genomic_DNA"/>
</dbReference>
<feature type="domain" description="Soluble ligand binding" evidence="2">
    <location>
        <begin position="198"/>
        <end position="243"/>
    </location>
</feature>
<evidence type="ECO:0000313" key="4">
    <source>
        <dbReference type="Proteomes" id="UP000017148"/>
    </source>
</evidence>
<dbReference type="GO" id="GO:0015159">
    <property type="term" value="F:polysaccharide transmembrane transporter activity"/>
    <property type="evidence" value="ECO:0007669"/>
    <property type="project" value="InterPro"/>
</dbReference>
<feature type="domain" description="Soluble ligand binding" evidence="2">
    <location>
        <begin position="29"/>
        <end position="62"/>
    </location>
</feature>
<proteinExistence type="predicted"/>
<evidence type="ECO:0000313" key="3">
    <source>
        <dbReference type="EMBL" id="ERP31394.1"/>
    </source>
</evidence>
<sequence>MKHSFLIVLLSLTSLFAYTDRSLAEEVAVEVSGALVTPGTYRVAPNQRIIDVIKMAGGGELPPLELVDCRAVSVVDSEGRMEQVDLLRYINTGDLAHNPYVEGGQSIRIGFATERVYISGDIQGGLVGDVPVRSGETARELLELYTLNPTADTTTVLFERVGDPPRELSLAELGDVALQNLDGITVFPHMERTEVHRVELGGEVLRPGVYAITHGETTARELLARGGGAASLGDTSRAWVLRREKIKSLPKESLLAGMENLRREVTYSMSNAMHSGDYAIIPLREYGHVPLEDGDLLYIPRREKKVYLSGSVKRPGAYPYTDGKSVDHYVELAGGFRQNADPNGVYVVETYGDHHRILTEDALRAGTMVVVPEFDREGRTRFVLEIVRTSATILTSLITVGTFVYNVSN</sequence>
<protein>
    <recommendedName>
        <fullName evidence="2">Soluble ligand binding domain-containing protein</fullName>
    </recommendedName>
</protein>